<dbReference type="RefSeq" id="WP_146648202.1">
    <property type="nucleotide sequence ID" value="NZ_CP012333.1"/>
</dbReference>
<sequence>MLSVAEFIAKHSGEILQCWFDEASRAASSRGLDRPEFTNIMPTYVSALAEAHSDLGDFPRDRRKHIESHLASRIRQGFLVEEIVDEILLVGRCVDRASDAECRPDQRAAPADRERLREELYRAAAAVSDMFMKHMVEDEQDEKRYGRLLRDIASDALQEGAEPFRARLNQALTLIMEGVGANSAALLLYRPASMDLVSVATVGIERMEEYVVGLAPSSFAGKVASHADATSVEDAATTQLAIPDGLRRSGIHSLVGVRLPAHRTLSGVLYVGLCEQRPFTAREVRRLEALGEQLTLHLDNASLVASLNQKVDALRVERELRERFVSVLAHDLRGPLSAVKMATSLLTMTPDGQLPTLDEQAKRIGRNIDRADRMVRDLLDANRIHAGERLPLQLAQCDLVAMARATIEELTELHGARFVLTGEEHTFGVWSEEELRRSLWNLATNAIKYGAAGRPITVRIDATGDRVLLSVHNEGVPIPEEEQERLFVPFARARATHAGGPRGWGLGLTLVRGTAEAHGGRATVKSDATGTAFSMDLPRDARPFQAQADDVTEAPSLTRRLQRDDEELGPLGRRWWSLD</sequence>
<dbReference type="EC" id="2.7.13.3" evidence="2"/>
<dbReference type="AlphaFoldDB" id="A0A0K1PTZ2"/>
<protein>
    <recommendedName>
        <fullName evidence="2">histidine kinase</fullName>
        <ecNumber evidence="2">2.7.13.3</ecNumber>
    </recommendedName>
</protein>
<dbReference type="OrthoDB" id="9787707at2"/>
<dbReference type="Proteomes" id="UP000064967">
    <property type="component" value="Chromosome"/>
</dbReference>
<evidence type="ECO:0000256" key="1">
    <source>
        <dbReference type="ARBA" id="ARBA00000085"/>
    </source>
</evidence>
<keyword evidence="5" id="KW-0418">Kinase</keyword>
<dbReference type="InterPro" id="IPR005467">
    <property type="entry name" value="His_kinase_dom"/>
</dbReference>
<dbReference type="SUPFAM" id="SSF47384">
    <property type="entry name" value="Homodimeric domain of signal transducing histidine kinase"/>
    <property type="match status" value="1"/>
</dbReference>
<accession>A0A0K1PTZ2</accession>
<comment type="catalytic activity">
    <reaction evidence="1">
        <text>ATP + protein L-histidine = ADP + protein N-phospho-L-histidine.</text>
        <dbReference type="EC" id="2.7.13.3"/>
    </reaction>
</comment>
<dbReference type="InterPro" id="IPR036890">
    <property type="entry name" value="HATPase_C_sf"/>
</dbReference>
<dbReference type="PANTHER" id="PTHR43547">
    <property type="entry name" value="TWO-COMPONENT HISTIDINE KINASE"/>
    <property type="match status" value="1"/>
</dbReference>
<dbReference type="Pfam" id="PF00512">
    <property type="entry name" value="HisKA"/>
    <property type="match status" value="1"/>
</dbReference>
<dbReference type="CDD" id="cd00082">
    <property type="entry name" value="HisKA"/>
    <property type="match status" value="1"/>
</dbReference>
<reference evidence="5 6" key="1">
    <citation type="submission" date="2015-08" db="EMBL/GenBank/DDBJ databases">
        <authorList>
            <person name="Babu N.S."/>
            <person name="Beckwith C.J."/>
            <person name="Beseler K.G."/>
            <person name="Brison A."/>
            <person name="Carone J.V."/>
            <person name="Caskin T.P."/>
            <person name="Diamond M."/>
            <person name="Durham M.E."/>
            <person name="Foxe J.M."/>
            <person name="Go M."/>
            <person name="Henderson B.A."/>
            <person name="Jones I.B."/>
            <person name="McGettigan J.A."/>
            <person name="Micheletti S.J."/>
            <person name="Nasrallah M.E."/>
            <person name="Ortiz D."/>
            <person name="Piller C.R."/>
            <person name="Privatt S.R."/>
            <person name="Schneider S.L."/>
            <person name="Sharp S."/>
            <person name="Smith T.C."/>
            <person name="Stanton J.D."/>
            <person name="Ullery H.E."/>
            <person name="Wilson R.J."/>
            <person name="Serrano M.G."/>
            <person name="Buck G."/>
            <person name="Lee V."/>
            <person name="Wang Y."/>
            <person name="Carvalho R."/>
            <person name="Voegtly L."/>
            <person name="Shi R."/>
            <person name="Duckworth R."/>
            <person name="Johnson A."/>
            <person name="Loviza R."/>
            <person name="Walstead R."/>
            <person name="Shah Z."/>
            <person name="Kiflezghi M."/>
            <person name="Wade K."/>
            <person name="Ball S.L."/>
            <person name="Bradley K.W."/>
            <person name="Asai D.J."/>
            <person name="Bowman C.A."/>
            <person name="Russell D.A."/>
            <person name="Pope W.H."/>
            <person name="Jacobs-Sera D."/>
            <person name="Hendrix R.W."/>
            <person name="Hatfull G.F."/>
        </authorList>
    </citation>
    <scope>NUCLEOTIDE SEQUENCE [LARGE SCALE GENOMIC DNA]</scope>
    <source>
        <strain evidence="5 6">DSM 27648</strain>
    </source>
</reference>
<dbReference type="PANTHER" id="PTHR43547:SF2">
    <property type="entry name" value="HYBRID SIGNAL TRANSDUCTION HISTIDINE KINASE C"/>
    <property type="match status" value="1"/>
</dbReference>
<evidence type="ECO:0000313" key="5">
    <source>
        <dbReference type="EMBL" id="AKU96987.1"/>
    </source>
</evidence>
<dbReference type="Gene3D" id="3.30.450.40">
    <property type="match status" value="1"/>
</dbReference>
<organism evidence="5 6">
    <name type="scientific">Labilithrix luteola</name>
    <dbReference type="NCBI Taxonomy" id="1391654"/>
    <lineage>
        <taxon>Bacteria</taxon>
        <taxon>Pseudomonadati</taxon>
        <taxon>Myxococcota</taxon>
        <taxon>Polyangia</taxon>
        <taxon>Polyangiales</taxon>
        <taxon>Labilitrichaceae</taxon>
        <taxon>Labilithrix</taxon>
    </lineage>
</organism>
<dbReference type="InterPro" id="IPR003018">
    <property type="entry name" value="GAF"/>
</dbReference>
<dbReference type="SUPFAM" id="SSF55874">
    <property type="entry name" value="ATPase domain of HSP90 chaperone/DNA topoisomerase II/histidine kinase"/>
    <property type="match status" value="1"/>
</dbReference>
<dbReference type="CDD" id="cd00075">
    <property type="entry name" value="HATPase"/>
    <property type="match status" value="1"/>
</dbReference>
<dbReference type="InterPro" id="IPR004358">
    <property type="entry name" value="Sig_transdc_His_kin-like_C"/>
</dbReference>
<dbReference type="SMART" id="SM00388">
    <property type="entry name" value="HisKA"/>
    <property type="match status" value="1"/>
</dbReference>
<dbReference type="GO" id="GO:0000155">
    <property type="term" value="F:phosphorelay sensor kinase activity"/>
    <property type="evidence" value="ECO:0007669"/>
    <property type="project" value="InterPro"/>
</dbReference>
<evidence type="ECO:0000256" key="3">
    <source>
        <dbReference type="ARBA" id="ARBA00022553"/>
    </source>
</evidence>
<evidence type="ECO:0000313" key="6">
    <source>
        <dbReference type="Proteomes" id="UP000064967"/>
    </source>
</evidence>
<gene>
    <name evidence="5" type="ORF">AKJ09_03651</name>
</gene>
<dbReference type="InterPro" id="IPR029016">
    <property type="entry name" value="GAF-like_dom_sf"/>
</dbReference>
<feature type="domain" description="Histidine kinase" evidence="4">
    <location>
        <begin position="327"/>
        <end position="541"/>
    </location>
</feature>
<name>A0A0K1PTZ2_9BACT</name>
<evidence type="ECO:0000259" key="4">
    <source>
        <dbReference type="PROSITE" id="PS50109"/>
    </source>
</evidence>
<proteinExistence type="predicted"/>
<dbReference type="EMBL" id="CP012333">
    <property type="protein sequence ID" value="AKU96987.1"/>
    <property type="molecule type" value="Genomic_DNA"/>
</dbReference>
<dbReference type="KEGG" id="llu:AKJ09_03651"/>
<evidence type="ECO:0000256" key="2">
    <source>
        <dbReference type="ARBA" id="ARBA00012438"/>
    </source>
</evidence>
<dbReference type="Gene3D" id="1.10.287.130">
    <property type="match status" value="1"/>
</dbReference>
<dbReference type="PRINTS" id="PR00344">
    <property type="entry name" value="BCTRLSENSOR"/>
</dbReference>
<dbReference type="InterPro" id="IPR036097">
    <property type="entry name" value="HisK_dim/P_sf"/>
</dbReference>
<dbReference type="PROSITE" id="PS50109">
    <property type="entry name" value="HIS_KIN"/>
    <property type="match status" value="1"/>
</dbReference>
<dbReference type="SMART" id="SM00065">
    <property type="entry name" value="GAF"/>
    <property type="match status" value="1"/>
</dbReference>
<dbReference type="STRING" id="1391654.AKJ09_03651"/>
<dbReference type="Pfam" id="PF02518">
    <property type="entry name" value="HATPase_c"/>
    <property type="match status" value="1"/>
</dbReference>
<dbReference type="Pfam" id="PF01590">
    <property type="entry name" value="GAF"/>
    <property type="match status" value="1"/>
</dbReference>
<dbReference type="Gene3D" id="3.30.565.10">
    <property type="entry name" value="Histidine kinase-like ATPase, C-terminal domain"/>
    <property type="match status" value="1"/>
</dbReference>
<keyword evidence="6" id="KW-1185">Reference proteome</keyword>
<dbReference type="SMART" id="SM00387">
    <property type="entry name" value="HATPase_c"/>
    <property type="match status" value="1"/>
</dbReference>
<dbReference type="PATRIC" id="fig|1391654.3.peg.3699"/>
<dbReference type="InterPro" id="IPR003661">
    <property type="entry name" value="HisK_dim/P_dom"/>
</dbReference>
<dbReference type="InterPro" id="IPR003594">
    <property type="entry name" value="HATPase_dom"/>
</dbReference>
<keyword evidence="5" id="KW-0808">Transferase</keyword>
<keyword evidence="3" id="KW-0597">Phosphoprotein</keyword>
<dbReference type="SUPFAM" id="SSF55781">
    <property type="entry name" value="GAF domain-like"/>
    <property type="match status" value="1"/>
</dbReference>